<keyword evidence="5 15" id="KW-0812">Transmembrane</keyword>
<dbReference type="PANTHER" id="PTHR45628:SF7">
    <property type="entry name" value="VOLTAGE-DEPENDENT CALCIUM CHANNEL TYPE A SUBUNIT ALPHA-1"/>
    <property type="match status" value="1"/>
</dbReference>
<feature type="transmembrane region" description="Helical" evidence="15">
    <location>
        <begin position="170"/>
        <end position="192"/>
    </location>
</feature>
<keyword evidence="9" id="KW-0406">Ion transport</keyword>
<dbReference type="AlphaFoldDB" id="A0AA36HVA5"/>
<organism evidence="17 18">
    <name type="scientific">Effrenium voratum</name>
    <dbReference type="NCBI Taxonomy" id="2562239"/>
    <lineage>
        <taxon>Eukaryota</taxon>
        <taxon>Sar</taxon>
        <taxon>Alveolata</taxon>
        <taxon>Dinophyceae</taxon>
        <taxon>Suessiales</taxon>
        <taxon>Symbiodiniaceae</taxon>
        <taxon>Effrenium</taxon>
    </lineage>
</organism>
<dbReference type="Pfam" id="PF00520">
    <property type="entry name" value="Ion_trans"/>
    <property type="match status" value="1"/>
</dbReference>
<evidence type="ECO:0000256" key="4">
    <source>
        <dbReference type="ARBA" id="ARBA00022673"/>
    </source>
</evidence>
<dbReference type="InterPro" id="IPR005821">
    <property type="entry name" value="Ion_trans_dom"/>
</dbReference>
<evidence type="ECO:0000256" key="9">
    <source>
        <dbReference type="ARBA" id="ARBA00023065"/>
    </source>
</evidence>
<feature type="region of interest" description="Disordered" evidence="14">
    <location>
        <begin position="302"/>
        <end position="404"/>
    </location>
</feature>
<dbReference type="GO" id="GO:0008331">
    <property type="term" value="F:high voltage-gated calcium channel activity"/>
    <property type="evidence" value="ECO:0007669"/>
    <property type="project" value="TreeGrafter"/>
</dbReference>
<evidence type="ECO:0000256" key="11">
    <source>
        <dbReference type="ARBA" id="ARBA00023180"/>
    </source>
</evidence>
<dbReference type="PANTHER" id="PTHR45628">
    <property type="entry name" value="VOLTAGE-DEPENDENT CALCIUM CHANNEL TYPE A SUBUNIT ALPHA-1"/>
    <property type="match status" value="1"/>
</dbReference>
<feature type="transmembrane region" description="Helical" evidence="15">
    <location>
        <begin position="213"/>
        <end position="237"/>
    </location>
</feature>
<evidence type="ECO:0000256" key="2">
    <source>
        <dbReference type="ARBA" id="ARBA00022448"/>
    </source>
</evidence>
<dbReference type="GO" id="GO:0005891">
    <property type="term" value="C:voltage-gated calcium channel complex"/>
    <property type="evidence" value="ECO:0007669"/>
    <property type="project" value="TreeGrafter"/>
</dbReference>
<dbReference type="InterPro" id="IPR050599">
    <property type="entry name" value="VDCC_alpha-1_subunit"/>
</dbReference>
<keyword evidence="13" id="KW-0175">Coiled coil</keyword>
<protein>
    <recommendedName>
        <fullName evidence="16">Ion transport domain-containing protein</fullName>
    </recommendedName>
</protein>
<evidence type="ECO:0000256" key="10">
    <source>
        <dbReference type="ARBA" id="ARBA00023136"/>
    </source>
</evidence>
<keyword evidence="8 15" id="KW-1133">Transmembrane helix</keyword>
<keyword evidence="11" id="KW-0325">Glycoprotein</keyword>
<comment type="caution">
    <text evidence="17">The sequence shown here is derived from an EMBL/GenBank/DDBJ whole genome shotgun (WGS) entry which is preliminary data.</text>
</comment>
<name>A0AA36HVA5_9DINO</name>
<evidence type="ECO:0000256" key="7">
    <source>
        <dbReference type="ARBA" id="ARBA00022882"/>
    </source>
</evidence>
<keyword evidence="18" id="KW-1185">Reference proteome</keyword>
<sequence>MLVLSEPLEEEPKSVSQQLQHLLHMCCGSVMEALAAVLILTNAVLFGIQADHAVKNPGSEPTFFATANFVFTVLFTLELSVRVFREGKFLFSCYNPDIKWNIMDAILVAFGLFEEILTRSFSVTSAPNMSSARILRLLRLVRVARVLRVLRFFSDLRVMILGVLSSLKALMWALILLFFIIYIASVCILQFVGEHLKENPQDLPSGPLEFAGLSPFSSLATSCFTLFLTISGGISWGELAPPLMAVNPLLTPVLTLYVALAMFCVLNIARAWSRVVTRATPSHPQRSPASRLQRAMLKLPESDIPSEGARPEVPESPHAFSPMENRLDREPGAFFGQPAHLETPQPGAASRLALPSPGAILEEKLSRPTSLDVTEATETWPPTPSSPKTKATSPGKEPAGSRRSLTAFSRRLALATASAPERLAEKLIEQLRQSCLDEANLGKNMCTWDGTLPGSRRFSSQVAQALAGQLQEVGFASVEWWAGKEFKDTGGKYLVIHNAMYDKYTVRLRVKWSHEVQLQQQRAIPRPRLEGPVLSILSQLREVLELQQRLLQLKQVEKKAALARAQQAEARAEKAELQAEEAQATLAELLHAPTSHHAEIPEMSLREIAGM</sequence>
<keyword evidence="3" id="KW-0109">Calcium transport</keyword>
<evidence type="ECO:0000256" key="13">
    <source>
        <dbReference type="SAM" id="Coils"/>
    </source>
</evidence>
<feature type="coiled-coil region" evidence="13">
    <location>
        <begin position="551"/>
        <end position="592"/>
    </location>
</feature>
<dbReference type="GO" id="GO:0098703">
    <property type="term" value="P:calcium ion import across plasma membrane"/>
    <property type="evidence" value="ECO:0007669"/>
    <property type="project" value="TreeGrafter"/>
</dbReference>
<accession>A0AA36HVA5</accession>
<evidence type="ECO:0000256" key="6">
    <source>
        <dbReference type="ARBA" id="ARBA00022837"/>
    </source>
</evidence>
<dbReference type="InterPro" id="IPR027359">
    <property type="entry name" value="Volt_channel_dom_sf"/>
</dbReference>
<dbReference type="EMBL" id="CAUJNA010000302">
    <property type="protein sequence ID" value="CAJ1375114.1"/>
    <property type="molecule type" value="Genomic_DNA"/>
</dbReference>
<evidence type="ECO:0000256" key="15">
    <source>
        <dbReference type="SAM" id="Phobius"/>
    </source>
</evidence>
<evidence type="ECO:0000256" key="14">
    <source>
        <dbReference type="SAM" id="MobiDB-lite"/>
    </source>
</evidence>
<evidence type="ECO:0000256" key="12">
    <source>
        <dbReference type="ARBA" id="ARBA00023303"/>
    </source>
</evidence>
<feature type="compositionally biased region" description="Low complexity" evidence="14">
    <location>
        <begin position="374"/>
        <end position="394"/>
    </location>
</feature>
<dbReference type="SUPFAM" id="SSF81324">
    <property type="entry name" value="Voltage-gated potassium channels"/>
    <property type="match status" value="1"/>
</dbReference>
<comment type="subcellular location">
    <subcellularLocation>
        <location evidence="1">Membrane</location>
        <topology evidence="1">Multi-pass membrane protein</topology>
    </subcellularLocation>
</comment>
<keyword evidence="7" id="KW-0851">Voltage-gated channel</keyword>
<keyword evidence="4" id="KW-0107">Calcium channel</keyword>
<keyword evidence="10 15" id="KW-0472">Membrane</keyword>
<evidence type="ECO:0000313" key="18">
    <source>
        <dbReference type="Proteomes" id="UP001178507"/>
    </source>
</evidence>
<feature type="transmembrane region" description="Helical" evidence="15">
    <location>
        <begin position="249"/>
        <end position="269"/>
    </location>
</feature>
<keyword evidence="2" id="KW-0813">Transport</keyword>
<evidence type="ECO:0000313" key="17">
    <source>
        <dbReference type="EMBL" id="CAJ1375114.1"/>
    </source>
</evidence>
<keyword evidence="12" id="KW-0407">Ion channel</keyword>
<keyword evidence="6" id="KW-0106">Calcium</keyword>
<evidence type="ECO:0000256" key="5">
    <source>
        <dbReference type="ARBA" id="ARBA00022692"/>
    </source>
</evidence>
<feature type="transmembrane region" description="Helical" evidence="15">
    <location>
        <begin position="62"/>
        <end position="81"/>
    </location>
</feature>
<feature type="domain" description="Ion transport" evidence="16">
    <location>
        <begin position="31"/>
        <end position="268"/>
    </location>
</feature>
<dbReference type="Gene3D" id="1.10.287.70">
    <property type="match status" value="1"/>
</dbReference>
<dbReference type="Proteomes" id="UP001178507">
    <property type="component" value="Unassembled WGS sequence"/>
</dbReference>
<reference evidence="17" key="1">
    <citation type="submission" date="2023-08" db="EMBL/GenBank/DDBJ databases">
        <authorList>
            <person name="Chen Y."/>
            <person name="Shah S."/>
            <person name="Dougan E. K."/>
            <person name="Thang M."/>
            <person name="Chan C."/>
        </authorList>
    </citation>
    <scope>NUCLEOTIDE SEQUENCE</scope>
</reference>
<dbReference type="Gene3D" id="1.20.120.350">
    <property type="entry name" value="Voltage-gated potassium channels. Chain C"/>
    <property type="match status" value="1"/>
</dbReference>
<evidence type="ECO:0000259" key="16">
    <source>
        <dbReference type="Pfam" id="PF00520"/>
    </source>
</evidence>
<proteinExistence type="predicted"/>
<gene>
    <name evidence="17" type="ORF">EVOR1521_LOCUS4475</name>
</gene>
<evidence type="ECO:0000256" key="8">
    <source>
        <dbReference type="ARBA" id="ARBA00022989"/>
    </source>
</evidence>
<evidence type="ECO:0000256" key="3">
    <source>
        <dbReference type="ARBA" id="ARBA00022568"/>
    </source>
</evidence>
<feature type="transmembrane region" description="Helical" evidence="15">
    <location>
        <begin position="22"/>
        <end position="50"/>
    </location>
</feature>
<evidence type="ECO:0000256" key="1">
    <source>
        <dbReference type="ARBA" id="ARBA00004141"/>
    </source>
</evidence>